<dbReference type="InterPro" id="IPR001915">
    <property type="entry name" value="Peptidase_M48"/>
</dbReference>
<organism evidence="14 15">
    <name type="scientific">candidate division MSBL1 archaeon SCGC-AAA382A03</name>
    <dbReference type="NCBI Taxonomy" id="1698278"/>
    <lineage>
        <taxon>Archaea</taxon>
        <taxon>Methanobacteriati</taxon>
        <taxon>Methanobacteriota</taxon>
        <taxon>candidate division MSBL1</taxon>
    </lineage>
</organism>
<name>A0A133VDE9_9EURY</name>
<evidence type="ECO:0000256" key="11">
    <source>
        <dbReference type="SAM" id="MobiDB-lite"/>
    </source>
</evidence>
<dbReference type="Pfam" id="PF01435">
    <property type="entry name" value="Peptidase_M48"/>
    <property type="match status" value="1"/>
</dbReference>
<reference evidence="14 15" key="1">
    <citation type="journal article" date="2016" name="Sci. Rep.">
        <title>Metabolic traits of an uncultured archaeal lineage -MSBL1- from brine pools of the Red Sea.</title>
        <authorList>
            <person name="Mwirichia R."/>
            <person name="Alam I."/>
            <person name="Rashid M."/>
            <person name="Vinu M."/>
            <person name="Ba-Alawi W."/>
            <person name="Anthony Kamau A."/>
            <person name="Kamanda Ngugi D."/>
            <person name="Goker M."/>
            <person name="Klenk H.P."/>
            <person name="Bajic V."/>
            <person name="Stingl U."/>
        </authorList>
    </citation>
    <scope>NUCLEOTIDE SEQUENCE [LARGE SCALE GENOMIC DNA]</scope>
    <source>
        <strain evidence="14">SCGC-AAA382A03</strain>
    </source>
</reference>
<feature type="region of interest" description="Disordered" evidence="11">
    <location>
        <begin position="227"/>
        <end position="267"/>
    </location>
</feature>
<feature type="transmembrane region" description="Helical" evidence="12">
    <location>
        <begin position="167"/>
        <end position="187"/>
    </location>
</feature>
<evidence type="ECO:0000256" key="7">
    <source>
        <dbReference type="ARBA" id="ARBA00022989"/>
    </source>
</evidence>
<evidence type="ECO:0000256" key="10">
    <source>
        <dbReference type="RuleBase" id="RU003983"/>
    </source>
</evidence>
<dbReference type="GO" id="GO:0046872">
    <property type="term" value="F:metal ion binding"/>
    <property type="evidence" value="ECO:0007669"/>
    <property type="project" value="UniProtKB-KW"/>
</dbReference>
<dbReference type="AlphaFoldDB" id="A0A133VDE9"/>
<comment type="similarity">
    <text evidence="10">Belongs to the peptidase M48 family.</text>
</comment>
<keyword evidence="5 10" id="KW-0378">Hydrolase</keyword>
<keyword evidence="6 10" id="KW-0862">Zinc</keyword>
<evidence type="ECO:0000256" key="12">
    <source>
        <dbReference type="SAM" id="Phobius"/>
    </source>
</evidence>
<evidence type="ECO:0000256" key="4">
    <source>
        <dbReference type="ARBA" id="ARBA00022723"/>
    </source>
</evidence>
<keyword evidence="15" id="KW-1185">Reference proteome</keyword>
<evidence type="ECO:0000313" key="15">
    <source>
        <dbReference type="Proteomes" id="UP000070549"/>
    </source>
</evidence>
<dbReference type="GO" id="GO:0004222">
    <property type="term" value="F:metalloendopeptidase activity"/>
    <property type="evidence" value="ECO:0007669"/>
    <property type="project" value="InterPro"/>
</dbReference>
<comment type="caution">
    <text evidence="14">The sequence shown here is derived from an EMBL/GenBank/DDBJ whole genome shotgun (WGS) entry which is preliminary data.</text>
</comment>
<feature type="compositionally biased region" description="Basic and acidic residues" evidence="11">
    <location>
        <begin position="227"/>
        <end position="236"/>
    </location>
</feature>
<dbReference type="PANTHER" id="PTHR43221">
    <property type="entry name" value="PROTEASE HTPX"/>
    <property type="match status" value="1"/>
</dbReference>
<evidence type="ECO:0000256" key="3">
    <source>
        <dbReference type="ARBA" id="ARBA00022692"/>
    </source>
</evidence>
<dbReference type="EMBL" id="LHYC01000064">
    <property type="protein sequence ID" value="KXB04451.1"/>
    <property type="molecule type" value="Genomic_DNA"/>
</dbReference>
<feature type="transmembrane region" description="Helical" evidence="12">
    <location>
        <begin position="12"/>
        <end position="29"/>
    </location>
</feature>
<keyword evidence="1" id="KW-1003">Cell membrane</keyword>
<evidence type="ECO:0000256" key="5">
    <source>
        <dbReference type="ARBA" id="ARBA00022801"/>
    </source>
</evidence>
<dbReference type="PANTHER" id="PTHR43221:SF2">
    <property type="entry name" value="PROTEASE HTPX HOMOLOG"/>
    <property type="match status" value="1"/>
</dbReference>
<evidence type="ECO:0000256" key="8">
    <source>
        <dbReference type="ARBA" id="ARBA00023049"/>
    </source>
</evidence>
<dbReference type="Proteomes" id="UP000070549">
    <property type="component" value="Unassembled WGS sequence"/>
</dbReference>
<dbReference type="Gene3D" id="3.30.2010.10">
    <property type="entry name" value="Metalloproteases ('zincins'), catalytic domain"/>
    <property type="match status" value="1"/>
</dbReference>
<keyword evidence="8 10" id="KW-0482">Metalloprotease</keyword>
<gene>
    <name evidence="14" type="ORF">AKJ49_02095</name>
</gene>
<proteinExistence type="inferred from homology"/>
<evidence type="ECO:0000313" key="14">
    <source>
        <dbReference type="EMBL" id="KXB04451.1"/>
    </source>
</evidence>
<evidence type="ECO:0000256" key="1">
    <source>
        <dbReference type="ARBA" id="ARBA00022475"/>
    </source>
</evidence>
<evidence type="ECO:0000256" key="2">
    <source>
        <dbReference type="ARBA" id="ARBA00022670"/>
    </source>
</evidence>
<accession>A0A133VDE9</accession>
<comment type="cofactor">
    <cofactor evidence="10">
        <name>Zn(2+)</name>
        <dbReference type="ChEBI" id="CHEBI:29105"/>
    </cofactor>
    <text evidence="10">Binds 1 zinc ion per subunit.</text>
</comment>
<feature type="transmembrane region" description="Helical" evidence="12">
    <location>
        <begin position="35"/>
        <end position="54"/>
    </location>
</feature>
<protein>
    <recommendedName>
        <fullName evidence="13">Peptidase M48 domain-containing protein</fullName>
    </recommendedName>
</protein>
<evidence type="ECO:0000256" key="6">
    <source>
        <dbReference type="ARBA" id="ARBA00022833"/>
    </source>
</evidence>
<evidence type="ECO:0000259" key="13">
    <source>
        <dbReference type="Pfam" id="PF01435"/>
    </source>
</evidence>
<keyword evidence="2 10" id="KW-0645">Protease</keyword>
<keyword evidence="7 12" id="KW-1133">Transmembrane helix</keyword>
<evidence type="ECO:0000256" key="9">
    <source>
        <dbReference type="ARBA" id="ARBA00023136"/>
    </source>
</evidence>
<feature type="compositionally biased region" description="Basic residues" evidence="11">
    <location>
        <begin position="237"/>
        <end position="248"/>
    </location>
</feature>
<dbReference type="GO" id="GO:0006508">
    <property type="term" value="P:proteolysis"/>
    <property type="evidence" value="ECO:0007669"/>
    <property type="project" value="UniProtKB-KW"/>
</dbReference>
<keyword evidence="4" id="KW-0479">Metal-binding</keyword>
<keyword evidence="9 12" id="KW-0472">Membrane</keyword>
<dbReference type="InterPro" id="IPR050083">
    <property type="entry name" value="HtpX_protease"/>
</dbReference>
<feature type="domain" description="Peptidase M48" evidence="13">
    <location>
        <begin position="72"/>
        <end position="318"/>
    </location>
</feature>
<sequence length="318" mass="35319">MTSAKHKLSMYGSVAAIISVVTLALYLLLNYFTSLPMLAVFVIIIPLFLLQWRFAPKSIEKAHSVEPAPEEEHGQLHRAVEEISERSGIEKPQLMIAETELPNAFAYGNRWSGKKIAVTQGLLDNLEFEEVEAVVGHEMGHHKHGDAKIMMFLFSMFFGGGNRRGGAPMMAIAAGSMAVYFALNLCIMNFSRMREFMADNHAAENVPDGSRKLSEGLAKINHYASKIKEESKDSQKKSIRASRSRSRGKGSEKTGSPGMSLKPLFIDDPDTAKDIDLKKLSDQGLVEKYKEEELSTGEKIMELFSSHPNIAKRLQALD</sequence>
<keyword evidence="3 12" id="KW-0812">Transmembrane</keyword>